<comment type="similarity">
    <text evidence="1">Belongs to the CRELD family.</text>
</comment>
<evidence type="ECO:0000256" key="1">
    <source>
        <dbReference type="ARBA" id="ARBA00005897"/>
    </source>
</evidence>
<keyword evidence="2 5" id="KW-0245">EGF-like domain</keyword>
<evidence type="ECO:0000256" key="6">
    <source>
        <dbReference type="SAM" id="MobiDB-lite"/>
    </source>
</evidence>
<dbReference type="PROSITE" id="PS01187">
    <property type="entry name" value="EGF_CA"/>
    <property type="match status" value="1"/>
</dbReference>
<feature type="domain" description="EGF-like" evidence="8">
    <location>
        <begin position="132"/>
        <end position="175"/>
    </location>
</feature>
<evidence type="ECO:0000256" key="4">
    <source>
        <dbReference type="ARBA" id="ARBA00023157"/>
    </source>
</evidence>
<comment type="caution">
    <text evidence="5">Lacks conserved residue(s) required for the propagation of feature annotation.</text>
</comment>
<dbReference type="InterPro" id="IPR021852">
    <property type="entry name" value="DUF3456"/>
</dbReference>
<name>A0ABP0GU40_CLALP</name>
<dbReference type="SUPFAM" id="SSF57184">
    <property type="entry name" value="Growth factor receptor domain"/>
    <property type="match status" value="1"/>
</dbReference>
<dbReference type="EMBL" id="CAWYQH010000141">
    <property type="protein sequence ID" value="CAK8694471.1"/>
    <property type="molecule type" value="Genomic_DNA"/>
</dbReference>
<feature type="chain" id="PRO_5045980836" description="EGF-like domain-containing protein" evidence="7">
    <location>
        <begin position="24"/>
        <end position="301"/>
    </location>
</feature>
<feature type="signal peptide" evidence="7">
    <location>
        <begin position="1"/>
        <end position="23"/>
    </location>
</feature>
<evidence type="ECO:0000259" key="8">
    <source>
        <dbReference type="PROSITE" id="PS50026"/>
    </source>
</evidence>
<feature type="compositionally biased region" description="Basic and acidic residues" evidence="6">
    <location>
        <begin position="261"/>
        <end position="290"/>
    </location>
</feature>
<dbReference type="PROSITE" id="PS00022">
    <property type="entry name" value="EGF_1"/>
    <property type="match status" value="1"/>
</dbReference>
<dbReference type="Proteomes" id="UP001642483">
    <property type="component" value="Unassembled WGS sequence"/>
</dbReference>
<evidence type="ECO:0000256" key="5">
    <source>
        <dbReference type="PROSITE-ProRule" id="PRU00076"/>
    </source>
</evidence>
<gene>
    <name evidence="9" type="ORF">CVLEPA_LOCUS27840</name>
</gene>
<dbReference type="InterPro" id="IPR002049">
    <property type="entry name" value="LE_dom"/>
</dbReference>
<evidence type="ECO:0000313" key="9">
    <source>
        <dbReference type="EMBL" id="CAK8694471.1"/>
    </source>
</evidence>
<evidence type="ECO:0000256" key="3">
    <source>
        <dbReference type="ARBA" id="ARBA00022837"/>
    </source>
</evidence>
<keyword evidence="4 5" id="KW-1015">Disulfide bond</keyword>
<keyword evidence="10" id="KW-1185">Reference proteome</keyword>
<keyword evidence="7" id="KW-0732">Signal</keyword>
<dbReference type="SMART" id="SM00261">
    <property type="entry name" value="FU"/>
    <property type="match status" value="1"/>
</dbReference>
<evidence type="ECO:0000256" key="7">
    <source>
        <dbReference type="SAM" id="SignalP"/>
    </source>
</evidence>
<dbReference type="InterPro" id="IPR009030">
    <property type="entry name" value="Growth_fac_rcpt_cys_sf"/>
</dbReference>
<organism evidence="9 10">
    <name type="scientific">Clavelina lepadiformis</name>
    <name type="common">Light-bulb sea squirt</name>
    <name type="synonym">Ascidia lepadiformis</name>
    <dbReference type="NCBI Taxonomy" id="159417"/>
    <lineage>
        <taxon>Eukaryota</taxon>
        <taxon>Metazoa</taxon>
        <taxon>Chordata</taxon>
        <taxon>Tunicata</taxon>
        <taxon>Ascidiacea</taxon>
        <taxon>Aplousobranchia</taxon>
        <taxon>Clavelinidae</taxon>
        <taxon>Clavelina</taxon>
    </lineage>
</organism>
<dbReference type="InterPro" id="IPR018097">
    <property type="entry name" value="EGF_Ca-bd_CS"/>
</dbReference>
<dbReference type="PROSITE" id="PS01248">
    <property type="entry name" value="EGF_LAM_1"/>
    <property type="match status" value="1"/>
</dbReference>
<dbReference type="InterPro" id="IPR049883">
    <property type="entry name" value="NOTCH1_EGF-like"/>
</dbReference>
<feature type="region of interest" description="Disordered" evidence="6">
    <location>
        <begin position="261"/>
        <end position="301"/>
    </location>
</feature>
<feature type="compositionally biased region" description="Acidic residues" evidence="6">
    <location>
        <begin position="291"/>
        <end position="301"/>
    </location>
</feature>
<dbReference type="InterPro" id="IPR006212">
    <property type="entry name" value="Furin_repeat"/>
</dbReference>
<dbReference type="Pfam" id="PF11938">
    <property type="entry name" value="DUF3456"/>
    <property type="match status" value="1"/>
</dbReference>
<sequence length="301" mass="34077">MGISNCILVLSLLLLGIINSISCEKTPCEGCKDLALGILKGLDQSKNKNFGGGDTAWEEKRDLKFRTSETRLVEILETACTKDNYQCNKILEEREDDIEKWYKDLQDKEALQDYLCVKTAKVCCPENTFGEDCEECPKGDSDSICFGRGKCEGAGDKQGSGKCICEAGYAGDLCNECDERYFKSFSNDTYVMCTLCHETCQTCTGGNATECETCRTGYREEHDTDDEKAFKCVDMNECVEQRDLCPVGQYCTNTVGSYKCEVKKEEPKTEEKKEEDEKLEEKKEEEKKDEVNEEEEKKEEL</sequence>
<dbReference type="InterPro" id="IPR000742">
    <property type="entry name" value="EGF"/>
</dbReference>
<proteinExistence type="inferred from homology"/>
<comment type="caution">
    <text evidence="9">The sequence shown here is derived from an EMBL/GenBank/DDBJ whole genome shotgun (WGS) entry which is preliminary data.</text>
</comment>
<dbReference type="Pfam" id="PF07645">
    <property type="entry name" value="EGF_CA"/>
    <property type="match status" value="1"/>
</dbReference>
<evidence type="ECO:0000313" key="10">
    <source>
        <dbReference type="Proteomes" id="UP001642483"/>
    </source>
</evidence>
<keyword evidence="3" id="KW-0106">Calcium</keyword>
<evidence type="ECO:0000256" key="2">
    <source>
        <dbReference type="ARBA" id="ARBA00022536"/>
    </source>
</evidence>
<dbReference type="Gene3D" id="2.10.25.10">
    <property type="entry name" value="Laminin"/>
    <property type="match status" value="1"/>
</dbReference>
<reference evidence="9 10" key="1">
    <citation type="submission" date="2024-02" db="EMBL/GenBank/DDBJ databases">
        <authorList>
            <person name="Daric V."/>
            <person name="Darras S."/>
        </authorList>
    </citation>
    <scope>NUCLEOTIDE SEQUENCE [LARGE SCALE GENOMIC DNA]</scope>
</reference>
<feature type="disulfide bond" evidence="5">
    <location>
        <begin position="165"/>
        <end position="174"/>
    </location>
</feature>
<accession>A0ABP0GU40</accession>
<protein>
    <recommendedName>
        <fullName evidence="8">EGF-like domain-containing protein</fullName>
    </recommendedName>
</protein>
<dbReference type="PROSITE" id="PS50026">
    <property type="entry name" value="EGF_3"/>
    <property type="match status" value="1"/>
</dbReference>